<name>A0A226BXP6_9FIRM</name>
<evidence type="ECO:0000313" key="4">
    <source>
        <dbReference type="Proteomes" id="UP000214588"/>
    </source>
</evidence>
<evidence type="ECO:0000313" key="3">
    <source>
        <dbReference type="EMBL" id="OWZ82920.1"/>
    </source>
</evidence>
<dbReference type="Proteomes" id="UP000214588">
    <property type="component" value="Unassembled WGS sequence"/>
</dbReference>
<feature type="domain" description="DUF4015" evidence="2">
    <location>
        <begin position="1"/>
        <end position="382"/>
    </location>
</feature>
<organism evidence="3 4">
    <name type="scientific">Natranaerobius trueperi</name>
    <dbReference type="NCBI Taxonomy" id="759412"/>
    <lineage>
        <taxon>Bacteria</taxon>
        <taxon>Bacillati</taxon>
        <taxon>Bacillota</taxon>
        <taxon>Clostridia</taxon>
        <taxon>Natranaerobiales</taxon>
        <taxon>Natranaerobiaceae</taxon>
        <taxon>Natranaerobius</taxon>
    </lineage>
</organism>
<protein>
    <submittedName>
        <fullName evidence="3">GTP-binding protein</fullName>
    </submittedName>
</protein>
<comment type="caution">
    <text evidence="3">The sequence shown here is derived from an EMBL/GenBank/DDBJ whole genome shotgun (WGS) entry which is preliminary data.</text>
</comment>
<sequence>MYLTGNSAGGSRFDDLVDLVNETDLNAMVIDIKNDHGNVTFKLDGTEFDDISKNYISDPEEMMEVLYENEIYPIARIVVFKDSVLPEEHPEFGFKNYNGSVWKNNSGEAFTNPFMEEVWEYNLDIAELAAEMGFQEIQFDYVRFPDGFGSRDEKLDYSFGNYTEEELTPRIEEEWEEMLDETDGEKPEFTNNNIDKEDIEDELDKENKDKEPKEDDWEELSPPEYNYGLARVMAVTDFVEYANDRLKDYDVDVSVDIFGYTATVPESRGIGQNFYKISEHVDVISSMIYPSHWGPGSFGIDAPDLYPYELIEKYSKTENELLDELDNPPVSRPWLQDFTASWLGTKGVNYLNYGKEEVEAQIKALHENGIDEYLLWDPSNRYTRGVDFLPLED</sequence>
<proteinExistence type="predicted"/>
<dbReference type="EMBL" id="NIQC01000034">
    <property type="protein sequence ID" value="OWZ82920.1"/>
    <property type="molecule type" value="Genomic_DNA"/>
</dbReference>
<dbReference type="SUPFAM" id="SSF51445">
    <property type="entry name" value="(Trans)glycosidases"/>
    <property type="match status" value="1"/>
</dbReference>
<dbReference type="AlphaFoldDB" id="A0A226BXP6"/>
<dbReference type="OrthoDB" id="9774125at2"/>
<evidence type="ECO:0000256" key="1">
    <source>
        <dbReference type="SAM" id="MobiDB-lite"/>
    </source>
</evidence>
<gene>
    <name evidence="3" type="ORF">CDO51_11560</name>
</gene>
<reference evidence="3 4" key="1">
    <citation type="submission" date="2017-06" db="EMBL/GenBank/DDBJ databases">
        <title>Draft Genome Sequence of Natranaerobius trueperi halophilic, alkalithermophilic bacteria from soda lakes.</title>
        <authorList>
            <person name="Zhao B."/>
        </authorList>
    </citation>
    <scope>NUCLEOTIDE SEQUENCE [LARGE SCALE GENOMIC DNA]</scope>
    <source>
        <strain evidence="3 4">DSM 18760</strain>
    </source>
</reference>
<dbReference type="InterPro" id="IPR025275">
    <property type="entry name" value="DUF4015"/>
</dbReference>
<dbReference type="Gene3D" id="3.20.20.80">
    <property type="entry name" value="Glycosidases"/>
    <property type="match status" value="1"/>
</dbReference>
<keyword evidence="4" id="KW-1185">Reference proteome</keyword>
<dbReference type="InterPro" id="IPR017853">
    <property type="entry name" value="GH"/>
</dbReference>
<evidence type="ECO:0000259" key="2">
    <source>
        <dbReference type="Pfam" id="PF13200"/>
    </source>
</evidence>
<dbReference type="Pfam" id="PF13200">
    <property type="entry name" value="DUF4015"/>
    <property type="match status" value="1"/>
</dbReference>
<accession>A0A226BXP6</accession>
<feature type="region of interest" description="Disordered" evidence="1">
    <location>
        <begin position="179"/>
        <end position="222"/>
    </location>
</feature>